<evidence type="ECO:0000256" key="1">
    <source>
        <dbReference type="SAM" id="SignalP"/>
    </source>
</evidence>
<evidence type="ECO:0000313" key="2">
    <source>
        <dbReference type="EMBL" id="MBT2186927.1"/>
    </source>
</evidence>
<feature type="signal peptide" evidence="1">
    <location>
        <begin position="1"/>
        <end position="21"/>
    </location>
</feature>
<organism evidence="2 3">
    <name type="scientific">Sphingobium nicotianae</name>
    <dbReference type="NCBI Taxonomy" id="2782607"/>
    <lineage>
        <taxon>Bacteria</taxon>
        <taxon>Pseudomonadati</taxon>
        <taxon>Pseudomonadota</taxon>
        <taxon>Alphaproteobacteria</taxon>
        <taxon>Sphingomonadales</taxon>
        <taxon>Sphingomonadaceae</taxon>
        <taxon>Sphingobium</taxon>
    </lineage>
</organism>
<dbReference type="Proteomes" id="UP001138757">
    <property type="component" value="Unassembled WGS sequence"/>
</dbReference>
<dbReference type="AlphaFoldDB" id="A0A9X1IQU8"/>
<accession>A0A9X1IQU8</accession>
<sequence>MNRFTFSAALLAFSLTSPGHAKEQPMTFSHDGVKYTYTVRNISEDRRIISGTATPGTDFRLDVAKGLVTGYANGSVVSFRLKDVKVKTASASPASLVVAAR</sequence>
<comment type="caution">
    <text evidence="2">The sequence shown here is derived from an EMBL/GenBank/DDBJ whole genome shotgun (WGS) entry which is preliminary data.</text>
</comment>
<protein>
    <submittedName>
        <fullName evidence="2">Uncharacterized protein</fullName>
    </submittedName>
</protein>
<dbReference type="EMBL" id="JAHGAW010000005">
    <property type="protein sequence ID" value="MBT2186927.1"/>
    <property type="molecule type" value="Genomic_DNA"/>
</dbReference>
<dbReference type="RefSeq" id="WP_214622687.1">
    <property type="nucleotide sequence ID" value="NZ_JAHGAW010000005.1"/>
</dbReference>
<feature type="chain" id="PRO_5040815523" evidence="1">
    <location>
        <begin position="22"/>
        <end position="101"/>
    </location>
</feature>
<gene>
    <name evidence="2" type="ORF">KK488_08210</name>
</gene>
<evidence type="ECO:0000313" key="3">
    <source>
        <dbReference type="Proteomes" id="UP001138757"/>
    </source>
</evidence>
<name>A0A9X1IQU8_9SPHN</name>
<keyword evidence="3" id="KW-1185">Reference proteome</keyword>
<proteinExistence type="predicted"/>
<reference evidence="2" key="1">
    <citation type="submission" date="2021-05" db="EMBL/GenBank/DDBJ databases">
        <title>Genome of Sphingobium sp. strain.</title>
        <authorList>
            <person name="Fan R."/>
        </authorList>
    </citation>
    <scope>NUCLEOTIDE SEQUENCE</scope>
    <source>
        <strain evidence="2">H33</strain>
    </source>
</reference>
<keyword evidence="1" id="KW-0732">Signal</keyword>